<reference evidence="1 2" key="1">
    <citation type="submission" date="2013-03" db="EMBL/GenBank/DDBJ databases">
        <title>Salinisphaera dokdonensis CL-ES53 Genome Sequencing.</title>
        <authorList>
            <person name="Li C."/>
            <person name="Lai Q."/>
            <person name="Shao Z."/>
        </authorList>
    </citation>
    <scope>NUCLEOTIDE SEQUENCE [LARGE SCALE GENOMIC DNA]</scope>
    <source>
        <strain evidence="1 2">CL-ES53</strain>
    </source>
</reference>
<organism evidence="1 2">
    <name type="scientific">Salinisphaera dokdonensis CL-ES53</name>
    <dbReference type="NCBI Taxonomy" id="1304272"/>
    <lineage>
        <taxon>Bacteria</taxon>
        <taxon>Pseudomonadati</taxon>
        <taxon>Pseudomonadota</taxon>
        <taxon>Gammaproteobacteria</taxon>
        <taxon>Salinisphaerales</taxon>
        <taxon>Salinisphaeraceae</taxon>
        <taxon>Salinisphaera</taxon>
    </lineage>
</organism>
<evidence type="ECO:0000313" key="1">
    <source>
        <dbReference type="EMBL" id="MES1929224.1"/>
    </source>
</evidence>
<comment type="caution">
    <text evidence="1">The sequence shown here is derived from an EMBL/GenBank/DDBJ whole genome shotgun (WGS) entry which is preliminary data.</text>
</comment>
<protein>
    <recommendedName>
        <fullName evidence="3">DUF4145 domain-containing protein</fullName>
    </recommendedName>
</protein>
<evidence type="ECO:0000313" key="2">
    <source>
        <dbReference type="Proteomes" id="UP001460888"/>
    </source>
</evidence>
<gene>
    <name evidence="1" type="ORF">SADO_08207</name>
</gene>
<dbReference type="Proteomes" id="UP001460888">
    <property type="component" value="Unassembled WGS sequence"/>
</dbReference>
<sequence>MSREFWRATAEAVVAAVDAAYIAAKPVDQIYVSEFCQLTRENAYAALKLAVDLDLLREENGEYVTANCLCRALVTSNQQRKATALRLALEDYEPFILFRDRLITTGDAPTAARQLKQLLDLSNHFDEIKETLLSLGQYCRALIAEGGGAYRAAEEGAAHDLQSLAGACSDLHQAESLVCREIGADFVPNIPRAEVIQHLADALLRARDHDGIGAVTMAGNAIESYLGAYGEKQAVSLVGKHGINAKAEELSRNAKLPKKLLNYSKYLGHLRNAADHGVDDDVQATWDISPQVAVEYVFVACSFIRSSSQFVENSNTII</sequence>
<dbReference type="EMBL" id="APND01000002">
    <property type="protein sequence ID" value="MES1929224.1"/>
    <property type="molecule type" value="Genomic_DNA"/>
</dbReference>
<accession>A0ABV2B015</accession>
<keyword evidence="2" id="KW-1185">Reference proteome</keyword>
<name>A0ABV2B015_9GAMM</name>
<proteinExistence type="predicted"/>
<dbReference type="RefSeq" id="WP_353110716.1">
    <property type="nucleotide sequence ID" value="NZ_APND01000002.1"/>
</dbReference>
<evidence type="ECO:0008006" key="3">
    <source>
        <dbReference type="Google" id="ProtNLM"/>
    </source>
</evidence>